<dbReference type="OrthoDB" id="3568381at2"/>
<accession>A0A4U3M6H5</accession>
<evidence type="ECO:0000313" key="2">
    <source>
        <dbReference type="Proteomes" id="UP000308705"/>
    </source>
</evidence>
<dbReference type="RefSeq" id="WP_137250370.1">
    <property type="nucleotide sequence ID" value="NZ_SZQA01000034.1"/>
</dbReference>
<reference evidence="1 2" key="1">
    <citation type="submission" date="2019-04" db="EMBL/GenBank/DDBJ databases">
        <title>Herbidospora sp. NEAU-GS14.nov., a novel actinomycete isolated from soil.</title>
        <authorList>
            <person name="Han L."/>
        </authorList>
    </citation>
    <scope>NUCLEOTIDE SEQUENCE [LARGE SCALE GENOMIC DNA]</scope>
    <source>
        <strain evidence="1 2">NEAU-GS14</strain>
    </source>
</reference>
<dbReference type="EMBL" id="SZQA01000034">
    <property type="protein sequence ID" value="TKK84515.1"/>
    <property type="molecule type" value="Genomic_DNA"/>
</dbReference>
<organism evidence="1 2">
    <name type="scientific">Herbidospora galbida</name>
    <dbReference type="NCBI Taxonomy" id="2575442"/>
    <lineage>
        <taxon>Bacteria</taxon>
        <taxon>Bacillati</taxon>
        <taxon>Actinomycetota</taxon>
        <taxon>Actinomycetes</taxon>
        <taxon>Streptosporangiales</taxon>
        <taxon>Streptosporangiaceae</taxon>
        <taxon>Herbidospora</taxon>
    </lineage>
</organism>
<keyword evidence="2" id="KW-1185">Reference proteome</keyword>
<proteinExistence type="predicted"/>
<dbReference type="Proteomes" id="UP000308705">
    <property type="component" value="Unassembled WGS sequence"/>
</dbReference>
<name>A0A4U3M6H5_9ACTN</name>
<evidence type="ECO:0000313" key="1">
    <source>
        <dbReference type="EMBL" id="TKK84515.1"/>
    </source>
</evidence>
<sequence length="181" mass="19724">MLLLHTLRCVGSTTLARLAEVAGRPEPDVESELIDLAVAGLVTFEPGPFGGWGITTAGRAVHATWIAEELAAAGTEAAVAEALDRFLPLNAELLDLCEAWQLRPEARVLTLLGALDRRAEPVCADLTGALPRFGRYRVRLAEALARVRAGETRYVTDDMASYHVIWFQLHEDLLLTLGIPR</sequence>
<protein>
    <submittedName>
        <fullName evidence="1">Transcriptional regulator</fullName>
    </submittedName>
</protein>
<gene>
    <name evidence="1" type="ORF">FDA94_29700</name>
</gene>
<dbReference type="AlphaFoldDB" id="A0A4U3M6H5"/>
<comment type="caution">
    <text evidence="1">The sequence shown here is derived from an EMBL/GenBank/DDBJ whole genome shotgun (WGS) entry which is preliminary data.</text>
</comment>